<keyword evidence="1" id="KW-0732">Signal</keyword>
<name>A0A2M9BR61_9BACT</name>
<comment type="caution">
    <text evidence="2">The sequence shown here is derived from an EMBL/GenBank/DDBJ whole genome shotgun (WGS) entry which is preliminary data.</text>
</comment>
<dbReference type="RefSeq" id="WP_100336075.1">
    <property type="nucleotide sequence ID" value="NZ_PGFA01000001.1"/>
</dbReference>
<evidence type="ECO:0000256" key="1">
    <source>
        <dbReference type="SAM" id="SignalP"/>
    </source>
</evidence>
<keyword evidence="3" id="KW-1185">Reference proteome</keyword>
<sequence>MNPLRWRSGLLLPAFLLAGALHTQAQSFKDGKLTLNPDGSRYIKFTLLNQVWIRYNQSNPGTQVNGFNKPETYDIGIRRFRMQFMGQLTDRVFIYSQIGINNFSYLSDRKALFFLHDAVGEYAVVKDKLSLGTGLGAWNGLSRFTASATGSIMGIDLPLVAETTNDVNDQFGRKLSLYAKGKLGKLDYRVALSDPLDITKGSAGAAPLTRNANFSRRPGQPQYQAYLMWQFKDQESNLTAYNTGTYLGKKSVFNVGAGAIVQPKAMWYLADNGRDTLTQAMKQVAVDVYYDAPLDTAKGAPSVHFYAVGMHLDYGPGYLRTNGPMNPATNTRPGTSTNPNNALLGEFGNQFPQYGTGNVLYTQLGYKLRDNLVGETTFMPYVSYQYSHYKRLADDIHYYDAGVNWLLAGHTSKLTLSYQNRPFYLTNSSGQNVVDRRRSAVVAQYQVSF</sequence>
<evidence type="ECO:0000313" key="3">
    <source>
        <dbReference type="Proteomes" id="UP000228535"/>
    </source>
</evidence>
<feature type="signal peptide" evidence="1">
    <location>
        <begin position="1"/>
        <end position="25"/>
    </location>
</feature>
<protein>
    <recommendedName>
        <fullName evidence="4">Porin</fullName>
    </recommendedName>
</protein>
<evidence type="ECO:0008006" key="4">
    <source>
        <dbReference type="Google" id="ProtNLM"/>
    </source>
</evidence>
<organism evidence="2 3">
    <name type="scientific">Hymenobacter chitinivorans DSM 11115</name>
    <dbReference type="NCBI Taxonomy" id="1121954"/>
    <lineage>
        <taxon>Bacteria</taxon>
        <taxon>Pseudomonadati</taxon>
        <taxon>Bacteroidota</taxon>
        <taxon>Cytophagia</taxon>
        <taxon>Cytophagales</taxon>
        <taxon>Hymenobacteraceae</taxon>
        <taxon>Hymenobacter</taxon>
    </lineage>
</organism>
<proteinExistence type="predicted"/>
<reference evidence="2 3" key="1">
    <citation type="submission" date="2017-11" db="EMBL/GenBank/DDBJ databases">
        <title>Genomic Encyclopedia of Archaeal and Bacterial Type Strains, Phase II (KMG-II): From Individual Species to Whole Genera.</title>
        <authorList>
            <person name="Goeker M."/>
        </authorList>
    </citation>
    <scope>NUCLEOTIDE SEQUENCE [LARGE SCALE GENOMIC DNA]</scope>
    <source>
        <strain evidence="2 3">DSM 11115</strain>
    </source>
</reference>
<dbReference type="Proteomes" id="UP000228535">
    <property type="component" value="Unassembled WGS sequence"/>
</dbReference>
<feature type="chain" id="PRO_5014721671" description="Porin" evidence="1">
    <location>
        <begin position="26"/>
        <end position="449"/>
    </location>
</feature>
<dbReference type="OrthoDB" id="9771991at2"/>
<gene>
    <name evidence="2" type="ORF">CLV45_1851</name>
</gene>
<dbReference type="EMBL" id="PGFA01000001">
    <property type="protein sequence ID" value="PJJ60425.1"/>
    <property type="molecule type" value="Genomic_DNA"/>
</dbReference>
<dbReference type="AlphaFoldDB" id="A0A2M9BR61"/>
<evidence type="ECO:0000313" key="2">
    <source>
        <dbReference type="EMBL" id="PJJ60425.1"/>
    </source>
</evidence>
<accession>A0A2M9BR61</accession>